<accession>A0A9E5MHE8</accession>
<feature type="region of interest" description="Disordered" evidence="1">
    <location>
        <begin position="42"/>
        <end position="97"/>
    </location>
</feature>
<comment type="caution">
    <text evidence="2">The sequence shown here is derived from an EMBL/GenBank/DDBJ whole genome shotgun (WGS) entry which is preliminary data.</text>
</comment>
<protein>
    <submittedName>
        <fullName evidence="2">Uncharacterized protein</fullName>
    </submittedName>
</protein>
<evidence type="ECO:0000256" key="1">
    <source>
        <dbReference type="SAM" id="MobiDB-lite"/>
    </source>
</evidence>
<name>A0A9E5MHE8_9MICO</name>
<reference evidence="2 3" key="1">
    <citation type="submission" date="2019-06" db="EMBL/GenBank/DDBJ databases">
        <authorList>
            <person name="De-Chao Zhang Q."/>
        </authorList>
    </citation>
    <scope>NUCLEOTIDE SEQUENCE [LARGE SCALE GENOMIC DNA]</scope>
    <source>
        <strain evidence="2 3">KN1116</strain>
    </source>
</reference>
<evidence type="ECO:0000313" key="3">
    <source>
        <dbReference type="Proteomes" id="UP000818266"/>
    </source>
</evidence>
<dbReference type="EMBL" id="VIKT02000004">
    <property type="protein sequence ID" value="NHF62270.1"/>
    <property type="molecule type" value="Genomic_DNA"/>
</dbReference>
<proteinExistence type="predicted"/>
<reference evidence="2 3" key="2">
    <citation type="submission" date="2020-03" db="EMBL/GenBank/DDBJ databases">
        <title>Chryseoglobus sp. isolated from a deep-sea seamount.</title>
        <authorList>
            <person name="Zhang D.-C."/>
        </authorList>
    </citation>
    <scope>NUCLEOTIDE SEQUENCE [LARGE SCALE GENOMIC DNA]</scope>
    <source>
        <strain evidence="2 3">KN1116</strain>
    </source>
</reference>
<evidence type="ECO:0000313" key="2">
    <source>
        <dbReference type="EMBL" id="NHF62270.1"/>
    </source>
</evidence>
<keyword evidence="3" id="KW-1185">Reference proteome</keyword>
<feature type="compositionally biased region" description="Basic and acidic residues" evidence="1">
    <location>
        <begin position="64"/>
        <end position="97"/>
    </location>
</feature>
<dbReference type="AlphaFoldDB" id="A0A9E5MHE8"/>
<gene>
    <name evidence="2" type="ORF">FK219_003270</name>
</gene>
<sequence>MLYPVSLIAETAESAPLADGFWYSGDDIAVATRFPMSSTATRAVGRFSPDGPEGYRAETAPDAPLRETRAAARADERAHRETNSAARTERLRRASRDEKRIARAERYAARRDAETQYDLGSTVRVVAS</sequence>
<dbReference type="Proteomes" id="UP000818266">
    <property type="component" value="Unassembled WGS sequence"/>
</dbReference>
<organism evidence="2 3">
    <name type="scientific">Microcella pacifica</name>
    <dbReference type="NCBI Taxonomy" id="2591847"/>
    <lineage>
        <taxon>Bacteria</taxon>
        <taxon>Bacillati</taxon>
        <taxon>Actinomycetota</taxon>
        <taxon>Actinomycetes</taxon>
        <taxon>Micrococcales</taxon>
        <taxon>Microbacteriaceae</taxon>
        <taxon>Microcella</taxon>
    </lineage>
</organism>